<dbReference type="Proteomes" id="UP000585681">
    <property type="component" value="Unassembled WGS sequence"/>
</dbReference>
<evidence type="ECO:0000313" key="2">
    <source>
        <dbReference type="Proteomes" id="UP000585681"/>
    </source>
</evidence>
<keyword evidence="2" id="KW-1185">Reference proteome</keyword>
<accession>A0A840CDI4</accession>
<dbReference type="Gene3D" id="3.60.10.10">
    <property type="entry name" value="Endonuclease/exonuclease/phosphatase"/>
    <property type="match status" value="1"/>
</dbReference>
<evidence type="ECO:0000313" key="1">
    <source>
        <dbReference type="EMBL" id="MBB4023395.1"/>
    </source>
</evidence>
<comment type="caution">
    <text evidence="1">The sequence shown here is derived from an EMBL/GenBank/DDBJ whole genome shotgun (WGS) entry which is preliminary data.</text>
</comment>
<dbReference type="SUPFAM" id="SSF56219">
    <property type="entry name" value="DNase I-like"/>
    <property type="match status" value="1"/>
</dbReference>
<protein>
    <recommendedName>
        <fullName evidence="3">Endonuclease/exonuclease/phosphatase</fullName>
    </recommendedName>
</protein>
<dbReference type="AlphaFoldDB" id="A0A840CDI4"/>
<evidence type="ECO:0008006" key="3">
    <source>
        <dbReference type="Google" id="ProtNLM"/>
    </source>
</evidence>
<dbReference type="EMBL" id="JACIEQ010000005">
    <property type="protein sequence ID" value="MBB4023395.1"/>
    <property type="molecule type" value="Genomic_DNA"/>
</dbReference>
<sequence>MAAPFSAAEWQRINMTLEAGPAAYGMPERRAGSVVLASWNIRKFGALADGTGPKKSPGAFAMIERFCRECDLVAIQEVQSDTGSIYALRDRLNAAGGAYALVISDVTGRAPTRNRKGMAERSAFLFNTARVRRGDLASDLSYDRTAILSNINAAMATSIANQLGETADPGFLDRALHWISGTTRLAADRLDNFVQFIRSPHLVEFVIDGPQGSYAFYCVNAHLVSGKNKREREQEFFALLEWLLIDSAQTVVRDGKIYLLMADLNLDFESSLDRRRRGIETYITDLNAERGLTAKVNFPFLDGGLHTNARKDETFDHIAWVALDDRLPRGRHNGLAGTLGPDGFDYGMFDFTRLFVEAGPGRGPDGAPEYARFEHDFSDHMPIWLRLPLPSDTQHRFVVG</sequence>
<organism evidence="1 2">
    <name type="scientific">Actibacterium naphthalenivorans</name>
    <dbReference type="NCBI Taxonomy" id="1614693"/>
    <lineage>
        <taxon>Bacteria</taxon>
        <taxon>Pseudomonadati</taxon>
        <taxon>Pseudomonadota</taxon>
        <taxon>Alphaproteobacteria</taxon>
        <taxon>Rhodobacterales</taxon>
        <taxon>Roseobacteraceae</taxon>
        <taxon>Actibacterium</taxon>
    </lineage>
</organism>
<gene>
    <name evidence="1" type="ORF">GGR17_003224</name>
</gene>
<name>A0A840CDI4_9RHOB</name>
<dbReference type="InterPro" id="IPR036691">
    <property type="entry name" value="Endo/exonu/phosph_ase_sf"/>
</dbReference>
<reference evidence="1" key="1">
    <citation type="submission" date="2020-08" db="EMBL/GenBank/DDBJ databases">
        <title>Genomic Encyclopedia of Type Strains, Phase IV (KMG-IV): sequencing the most valuable type-strain genomes for metagenomic binning, comparative biology and taxonomic classification.</title>
        <authorList>
            <person name="Goeker M."/>
        </authorList>
    </citation>
    <scope>NUCLEOTIDE SEQUENCE [LARGE SCALE GENOMIC DNA]</scope>
    <source>
        <strain evidence="1">DSM 105040</strain>
    </source>
</reference>
<proteinExistence type="predicted"/>
<dbReference type="RefSeq" id="WP_054539584.1">
    <property type="nucleotide sequence ID" value="NZ_JACIEQ010000005.1"/>
</dbReference>